<evidence type="ECO:0000313" key="5">
    <source>
        <dbReference type="Proteomes" id="UP000256345"/>
    </source>
</evidence>
<dbReference type="Proteomes" id="UP000256345">
    <property type="component" value="Unassembled WGS sequence"/>
</dbReference>
<dbReference type="EMBL" id="QUMU01000008">
    <property type="protein sequence ID" value="REG28553.1"/>
    <property type="molecule type" value="Genomic_DNA"/>
</dbReference>
<feature type="domain" description="PilZ" evidence="1">
    <location>
        <begin position="59"/>
        <end position="159"/>
    </location>
</feature>
<reference evidence="2 4" key="1">
    <citation type="submission" date="2015-05" db="EMBL/GenBank/DDBJ databases">
        <title>Genome assembly of Archangium gephyra DSM 2261.</title>
        <authorList>
            <person name="Sharma G."/>
            <person name="Subramanian S."/>
        </authorList>
    </citation>
    <scope>NUCLEOTIDE SEQUENCE [LARGE SCALE GENOMIC DNA]</scope>
    <source>
        <strain evidence="2 4">DSM 2261</strain>
    </source>
</reference>
<dbReference type="SUPFAM" id="SSF141371">
    <property type="entry name" value="PilZ domain-like"/>
    <property type="match status" value="1"/>
</dbReference>
<proteinExistence type="predicted"/>
<gene>
    <name evidence="2" type="ORF">AA314_04152</name>
    <name evidence="3" type="ORF">ATI61_10886</name>
</gene>
<evidence type="ECO:0000259" key="1">
    <source>
        <dbReference type="Pfam" id="PF07238"/>
    </source>
</evidence>
<name>A0AAC8Q8I2_9BACT</name>
<dbReference type="EMBL" id="CP011509">
    <property type="protein sequence ID" value="AKJ02526.1"/>
    <property type="molecule type" value="Genomic_DNA"/>
</dbReference>
<evidence type="ECO:0000313" key="3">
    <source>
        <dbReference type="EMBL" id="REG28553.1"/>
    </source>
</evidence>
<sequence length="168" mass="18649">MRGMDLSVWLTNFRELHERARRRLHTSDERALYLEAREQLARSLLAAQGHNLQPGASARRSFRVPKGMHVDVSFRAGALRSRTLDISSGGFSCLMSGAPGEGTLSGFVLWMPGQDEAPVVGRARIVAATPPSEQGNQRVSFTFEDVSDEDRERMEMLIFDLALGYIVA</sequence>
<dbReference type="KEGG" id="age:AA314_04152"/>
<dbReference type="Gene3D" id="2.40.10.220">
    <property type="entry name" value="predicted glycosyltransferase like domains"/>
    <property type="match status" value="1"/>
</dbReference>
<protein>
    <submittedName>
        <fullName evidence="3">PilZ domain-containing protein</fullName>
    </submittedName>
    <submittedName>
        <fullName evidence="2">Type IV pilus assembly PilZ</fullName>
    </submittedName>
</protein>
<reference evidence="3 5" key="2">
    <citation type="submission" date="2018-08" db="EMBL/GenBank/DDBJ databases">
        <title>Genomic Encyclopedia of Archaeal and Bacterial Type Strains, Phase II (KMG-II): from individual species to whole genera.</title>
        <authorList>
            <person name="Goeker M."/>
        </authorList>
    </citation>
    <scope>NUCLEOTIDE SEQUENCE [LARGE SCALE GENOMIC DNA]</scope>
    <source>
        <strain evidence="3 5">DSM 2261</strain>
    </source>
</reference>
<accession>A0AAC8Q8I2</accession>
<evidence type="ECO:0000313" key="2">
    <source>
        <dbReference type="EMBL" id="AKJ02526.1"/>
    </source>
</evidence>
<keyword evidence="5" id="KW-1185">Reference proteome</keyword>
<dbReference type="GO" id="GO:0035438">
    <property type="term" value="F:cyclic-di-GMP binding"/>
    <property type="evidence" value="ECO:0007669"/>
    <property type="project" value="InterPro"/>
</dbReference>
<evidence type="ECO:0000313" key="4">
    <source>
        <dbReference type="Proteomes" id="UP000035579"/>
    </source>
</evidence>
<dbReference type="Pfam" id="PF07238">
    <property type="entry name" value="PilZ"/>
    <property type="match status" value="1"/>
</dbReference>
<dbReference type="Proteomes" id="UP000035579">
    <property type="component" value="Chromosome"/>
</dbReference>
<dbReference type="InterPro" id="IPR009875">
    <property type="entry name" value="PilZ_domain"/>
</dbReference>
<organism evidence="2 4">
    <name type="scientific">Archangium gephyra</name>
    <dbReference type="NCBI Taxonomy" id="48"/>
    <lineage>
        <taxon>Bacteria</taxon>
        <taxon>Pseudomonadati</taxon>
        <taxon>Myxococcota</taxon>
        <taxon>Myxococcia</taxon>
        <taxon>Myxococcales</taxon>
        <taxon>Cystobacterineae</taxon>
        <taxon>Archangiaceae</taxon>
        <taxon>Archangium</taxon>
    </lineage>
</organism>
<dbReference type="AlphaFoldDB" id="A0AAC8Q8I2"/>